<name>A0A4S4L6Q2_9AGAM</name>
<dbReference type="Pfam" id="PF22606">
    <property type="entry name" value="Cdc6-ORC-like_ATPase_lid"/>
    <property type="match status" value="1"/>
</dbReference>
<dbReference type="SMART" id="SM00439">
    <property type="entry name" value="BAH"/>
    <property type="match status" value="1"/>
</dbReference>
<dbReference type="PANTHER" id="PTHR10763">
    <property type="entry name" value="CELL DIVISION CONTROL PROTEIN 6-RELATED"/>
    <property type="match status" value="1"/>
</dbReference>
<dbReference type="Gene3D" id="3.40.50.300">
    <property type="entry name" value="P-loop containing nucleotide triphosphate hydrolases"/>
    <property type="match status" value="1"/>
</dbReference>
<dbReference type="InterPro" id="IPR054425">
    <property type="entry name" value="Cdc6_ORC1-like_ATPase_lid"/>
</dbReference>
<comment type="subcellular location">
    <subcellularLocation>
        <location evidence="1 10">Nucleus</location>
    </subcellularLocation>
</comment>
<comment type="function">
    <text evidence="10">Component of the origin recognition complex (ORC) that binds origins of replication. DNA-binding is ATP-dependent, however specific DNA sequences that define origins of replication have not been identified so far. ORC is required to assemble the pre-replication complex necessary to initiate DNA replication.</text>
</comment>
<evidence type="ECO:0000256" key="9">
    <source>
        <dbReference type="ARBA" id="ARBA00023242"/>
    </source>
</evidence>
<dbReference type="CDD" id="cd00009">
    <property type="entry name" value="AAA"/>
    <property type="match status" value="1"/>
</dbReference>
<protein>
    <recommendedName>
        <fullName evidence="10">Origin recognition complex subunit 1</fullName>
    </recommendedName>
</protein>
<dbReference type="FunFam" id="3.40.50.300:FF:000199">
    <property type="entry name" value="Origin recognition complex subunit 1"/>
    <property type="match status" value="1"/>
</dbReference>
<dbReference type="Pfam" id="PF01426">
    <property type="entry name" value="BAH"/>
    <property type="match status" value="1"/>
</dbReference>
<evidence type="ECO:0000256" key="4">
    <source>
        <dbReference type="ARBA" id="ARBA00022723"/>
    </source>
</evidence>
<sequence>MAIDVQTPRRSKRFQPLVASGNNDVDDNDFENKISWLGVPLIERDTRTADLHEEDTIDEDEESETIFYRGFAVLNDRKKINDESKFYVGDTVLVKTQAKLPSVGVIVAMWEVRSKDDTKDVYKKVKIHWFLRPTELPSVRAKREHLENEIYFSLASTAILTPRSIIKHCNVSSQSPVKLAQVQPAKRSRTLAPPTNDFFCSSAIDALRGLYYKLKWERHREAALVSEDNDAGSSWVVAVAQEQENANKGGRRGKRADSSEDGSEDAYKATSNDDDDIDTQVSDGEKSVDDDVPGLEDEDRDEMPRTPSKKRRFAGQTVTPRRNKRTKRTIAAPTPHSRAALRARAKTKRMTVRPQTELAYDFMSATAGARPDVLPCRENEFQHILRSVEGLLEEGSGGCVYVSGVPGTGKTATVHRIVRELKRMAERNEANPFTYVEINGLKIPAPSTAYSLLWEAVSGHDVSNEGHLKVSPKEALKQLSKFFSAGVRAGPAGHACIVLMDELDQLLTTKQEVVYNFFNWPTLVGSKLIVIAVANTHDLPERVMTGRVRSRLGMTRINYQPYDKAQLIKIVTARLQEAKVGFEGDLPDVIMPDGINFAAAKVASISGDARRVLDICRRAVELVRPRKKAARLLDVKEVITLMQSSHTAAFLGDCSLHERIMLAALLKCIKRDGIDEIRWDDLQRQHLIYVDSLTGDGDSTRKPTTGELRLVLDALLASHALLIEDGAGGIAARRADGDRKVVLNIEQSEVQRVLSDLGGPRWKSVLGI</sequence>
<comment type="subunit">
    <text evidence="10">ORC is composed of six subunits.</text>
</comment>
<evidence type="ECO:0000256" key="11">
    <source>
        <dbReference type="SAM" id="MobiDB-lite"/>
    </source>
</evidence>
<evidence type="ECO:0000256" key="1">
    <source>
        <dbReference type="ARBA" id="ARBA00004123"/>
    </source>
</evidence>
<reference evidence="13 14" key="1">
    <citation type="submission" date="2019-02" db="EMBL/GenBank/DDBJ databases">
        <title>Genome sequencing of the rare red list fungi Phellinidium pouzarii.</title>
        <authorList>
            <person name="Buettner E."/>
            <person name="Kellner H."/>
        </authorList>
    </citation>
    <scope>NUCLEOTIDE SEQUENCE [LARGE SCALE GENOMIC DNA]</scope>
    <source>
        <strain evidence="13 14">DSM 108285</strain>
    </source>
</reference>
<keyword evidence="5 10" id="KW-0547">Nucleotide-binding</keyword>
<dbReference type="PANTHER" id="PTHR10763:SF23">
    <property type="entry name" value="ORIGIN RECOGNITION COMPLEX SUBUNIT 1"/>
    <property type="match status" value="1"/>
</dbReference>
<dbReference type="GO" id="GO:0005664">
    <property type="term" value="C:nuclear origin of replication recognition complex"/>
    <property type="evidence" value="ECO:0007669"/>
    <property type="project" value="TreeGrafter"/>
</dbReference>
<dbReference type="GO" id="GO:0016887">
    <property type="term" value="F:ATP hydrolysis activity"/>
    <property type="evidence" value="ECO:0007669"/>
    <property type="project" value="InterPro"/>
</dbReference>
<dbReference type="GO" id="GO:0006270">
    <property type="term" value="P:DNA replication initiation"/>
    <property type="evidence" value="ECO:0007669"/>
    <property type="project" value="TreeGrafter"/>
</dbReference>
<feature type="region of interest" description="Disordered" evidence="11">
    <location>
        <begin position="242"/>
        <end position="327"/>
    </location>
</feature>
<evidence type="ECO:0000256" key="6">
    <source>
        <dbReference type="ARBA" id="ARBA00022840"/>
    </source>
</evidence>
<keyword evidence="7" id="KW-0460">Magnesium</keyword>
<evidence type="ECO:0000256" key="5">
    <source>
        <dbReference type="ARBA" id="ARBA00022741"/>
    </source>
</evidence>
<comment type="similarity">
    <text evidence="2 10">Belongs to the ORC1 family.</text>
</comment>
<evidence type="ECO:0000256" key="7">
    <source>
        <dbReference type="ARBA" id="ARBA00022842"/>
    </source>
</evidence>
<dbReference type="GO" id="GO:0033314">
    <property type="term" value="P:mitotic DNA replication checkpoint signaling"/>
    <property type="evidence" value="ECO:0007669"/>
    <property type="project" value="TreeGrafter"/>
</dbReference>
<dbReference type="Gene3D" id="2.30.30.490">
    <property type="match status" value="1"/>
</dbReference>
<keyword evidence="8 10" id="KW-0238">DNA-binding</keyword>
<evidence type="ECO:0000259" key="12">
    <source>
        <dbReference type="PROSITE" id="PS51038"/>
    </source>
</evidence>
<dbReference type="AlphaFoldDB" id="A0A4S4L6Q2"/>
<dbReference type="GO" id="GO:0003682">
    <property type="term" value="F:chromatin binding"/>
    <property type="evidence" value="ECO:0007669"/>
    <property type="project" value="InterPro"/>
</dbReference>
<evidence type="ECO:0000313" key="13">
    <source>
        <dbReference type="EMBL" id="THH07206.1"/>
    </source>
</evidence>
<keyword evidence="9 10" id="KW-0539">Nucleus</keyword>
<dbReference type="InterPro" id="IPR003593">
    <property type="entry name" value="AAA+_ATPase"/>
</dbReference>
<keyword evidence="14" id="KW-1185">Reference proteome</keyword>
<accession>A0A4S4L6Q2</accession>
<evidence type="ECO:0000256" key="8">
    <source>
        <dbReference type="ARBA" id="ARBA00023125"/>
    </source>
</evidence>
<dbReference type="InterPro" id="IPR043151">
    <property type="entry name" value="BAH_sf"/>
</dbReference>
<evidence type="ECO:0000256" key="2">
    <source>
        <dbReference type="ARBA" id="ARBA00008398"/>
    </source>
</evidence>
<keyword evidence="4" id="KW-0479">Metal-binding</keyword>
<dbReference type="InterPro" id="IPR050311">
    <property type="entry name" value="ORC1/CDC6"/>
</dbReference>
<dbReference type="InterPro" id="IPR027417">
    <property type="entry name" value="P-loop_NTPase"/>
</dbReference>
<dbReference type="GO" id="GO:0005524">
    <property type="term" value="F:ATP binding"/>
    <property type="evidence" value="ECO:0007669"/>
    <property type="project" value="UniProtKB-KW"/>
</dbReference>
<dbReference type="EMBL" id="SGPK01000154">
    <property type="protein sequence ID" value="THH07206.1"/>
    <property type="molecule type" value="Genomic_DNA"/>
</dbReference>
<dbReference type="SUPFAM" id="SSF52540">
    <property type="entry name" value="P-loop containing nucleoside triphosphate hydrolases"/>
    <property type="match status" value="1"/>
</dbReference>
<dbReference type="Proteomes" id="UP000308199">
    <property type="component" value="Unassembled WGS sequence"/>
</dbReference>
<dbReference type="InterPro" id="IPR003959">
    <property type="entry name" value="ATPase_AAA_core"/>
</dbReference>
<dbReference type="Gene3D" id="1.10.8.60">
    <property type="match status" value="1"/>
</dbReference>
<dbReference type="Pfam" id="PF00004">
    <property type="entry name" value="AAA"/>
    <property type="match status" value="1"/>
</dbReference>
<dbReference type="PROSITE" id="PS51038">
    <property type="entry name" value="BAH"/>
    <property type="match status" value="1"/>
</dbReference>
<keyword evidence="3 10" id="KW-0235">DNA replication</keyword>
<dbReference type="SMART" id="SM00382">
    <property type="entry name" value="AAA"/>
    <property type="match status" value="1"/>
</dbReference>
<comment type="caution">
    <text evidence="13">The sequence shown here is derived from an EMBL/GenBank/DDBJ whole genome shotgun (WGS) entry which is preliminary data.</text>
</comment>
<evidence type="ECO:0000313" key="14">
    <source>
        <dbReference type="Proteomes" id="UP000308199"/>
    </source>
</evidence>
<proteinExistence type="inferred from homology"/>
<gene>
    <name evidence="13" type="ORF">EW145_g3541</name>
</gene>
<organism evidence="13 14">
    <name type="scientific">Phellinidium pouzarii</name>
    <dbReference type="NCBI Taxonomy" id="167371"/>
    <lineage>
        <taxon>Eukaryota</taxon>
        <taxon>Fungi</taxon>
        <taxon>Dikarya</taxon>
        <taxon>Basidiomycota</taxon>
        <taxon>Agaricomycotina</taxon>
        <taxon>Agaricomycetes</taxon>
        <taxon>Hymenochaetales</taxon>
        <taxon>Hymenochaetaceae</taxon>
        <taxon>Phellinidium</taxon>
    </lineage>
</organism>
<dbReference type="OrthoDB" id="1926878at2759"/>
<keyword evidence="6 10" id="KW-0067">ATP-binding</keyword>
<dbReference type="InterPro" id="IPR001025">
    <property type="entry name" value="BAH_dom"/>
</dbReference>
<feature type="domain" description="BAH" evidence="12">
    <location>
        <begin position="84"/>
        <end position="215"/>
    </location>
</feature>
<evidence type="ECO:0000256" key="3">
    <source>
        <dbReference type="ARBA" id="ARBA00022705"/>
    </source>
</evidence>
<evidence type="ECO:0000256" key="10">
    <source>
        <dbReference type="RuleBase" id="RU365058"/>
    </source>
</evidence>
<feature type="compositionally biased region" description="Acidic residues" evidence="11">
    <location>
        <begin position="290"/>
        <end position="301"/>
    </location>
</feature>
<dbReference type="GO" id="GO:0003688">
    <property type="term" value="F:DNA replication origin binding"/>
    <property type="evidence" value="ECO:0007669"/>
    <property type="project" value="TreeGrafter"/>
</dbReference>
<dbReference type="GO" id="GO:0046872">
    <property type="term" value="F:metal ion binding"/>
    <property type="evidence" value="ECO:0007669"/>
    <property type="project" value="UniProtKB-KW"/>
</dbReference>